<dbReference type="Gene3D" id="3.30.460.10">
    <property type="entry name" value="Beta Polymerase, domain 2"/>
    <property type="match status" value="1"/>
</dbReference>
<dbReference type="Pfam" id="PF01743">
    <property type="entry name" value="PolyA_pol"/>
    <property type="match status" value="1"/>
</dbReference>
<keyword evidence="12" id="KW-1185">Reference proteome</keyword>
<gene>
    <name evidence="11" type="ORF">ABFB10_09580</name>
</gene>
<dbReference type="Proteomes" id="UP001428774">
    <property type="component" value="Unassembled WGS sequence"/>
</dbReference>
<comment type="caution">
    <text evidence="11">The sequence shown here is derived from an EMBL/GenBank/DDBJ whole genome shotgun (WGS) entry which is preliminary data.</text>
</comment>
<keyword evidence="3" id="KW-0819">tRNA processing</keyword>
<feature type="domain" description="tRNA nucleotidyltransferase/poly(A) polymerase RNA and SrmB- binding" evidence="10">
    <location>
        <begin position="183"/>
        <end position="239"/>
    </location>
</feature>
<evidence type="ECO:0000259" key="9">
    <source>
        <dbReference type="Pfam" id="PF01743"/>
    </source>
</evidence>
<evidence type="ECO:0000313" key="12">
    <source>
        <dbReference type="Proteomes" id="UP001428774"/>
    </source>
</evidence>
<proteinExistence type="inferred from homology"/>
<evidence type="ECO:0000259" key="10">
    <source>
        <dbReference type="Pfam" id="PF12627"/>
    </source>
</evidence>
<evidence type="ECO:0000256" key="4">
    <source>
        <dbReference type="ARBA" id="ARBA00022695"/>
    </source>
</evidence>
<dbReference type="InterPro" id="IPR050264">
    <property type="entry name" value="Bact_CCA-adding_enz_type3_sf"/>
</dbReference>
<evidence type="ECO:0000256" key="2">
    <source>
        <dbReference type="ARBA" id="ARBA00022679"/>
    </source>
</evidence>
<protein>
    <submittedName>
        <fullName evidence="11">CCA tRNA nucleotidyltransferase</fullName>
    </submittedName>
</protein>
<dbReference type="Gene3D" id="1.10.3090.10">
    <property type="entry name" value="cca-adding enzyme, domain 2"/>
    <property type="match status" value="1"/>
</dbReference>
<dbReference type="PANTHER" id="PTHR46173">
    <property type="entry name" value="CCA TRNA NUCLEOTIDYLTRANSFERASE 1, MITOCHONDRIAL"/>
    <property type="match status" value="1"/>
</dbReference>
<evidence type="ECO:0000256" key="8">
    <source>
        <dbReference type="RuleBase" id="RU003953"/>
    </source>
</evidence>
<dbReference type="InterPro" id="IPR002646">
    <property type="entry name" value="PolA_pol_head_dom"/>
</dbReference>
<feature type="domain" description="Poly A polymerase head" evidence="9">
    <location>
        <begin position="30"/>
        <end position="150"/>
    </location>
</feature>
<dbReference type="GO" id="GO:0000049">
    <property type="term" value="F:tRNA binding"/>
    <property type="evidence" value="ECO:0007669"/>
    <property type="project" value="TreeGrafter"/>
</dbReference>
<dbReference type="GO" id="GO:0016779">
    <property type="term" value="F:nucleotidyltransferase activity"/>
    <property type="evidence" value="ECO:0007669"/>
    <property type="project" value="UniProtKB-KW"/>
</dbReference>
<dbReference type="InterPro" id="IPR032828">
    <property type="entry name" value="PolyA_RNA-bd"/>
</dbReference>
<comment type="cofactor">
    <cofactor evidence="1">
        <name>Mg(2+)</name>
        <dbReference type="ChEBI" id="CHEBI:18420"/>
    </cofactor>
</comment>
<dbReference type="PANTHER" id="PTHR46173:SF1">
    <property type="entry name" value="CCA TRNA NUCLEOTIDYLTRANSFERASE 1, MITOCHONDRIAL"/>
    <property type="match status" value="1"/>
</dbReference>
<accession>A0AAW9S8W9</accession>
<evidence type="ECO:0000256" key="1">
    <source>
        <dbReference type="ARBA" id="ARBA00001946"/>
    </source>
</evidence>
<keyword evidence="8" id="KW-0694">RNA-binding</keyword>
<evidence type="ECO:0000256" key="5">
    <source>
        <dbReference type="ARBA" id="ARBA00022723"/>
    </source>
</evidence>
<evidence type="ECO:0000313" key="11">
    <source>
        <dbReference type="EMBL" id="MEN9061254.1"/>
    </source>
</evidence>
<dbReference type="GO" id="GO:0046872">
    <property type="term" value="F:metal ion binding"/>
    <property type="evidence" value="ECO:0007669"/>
    <property type="project" value="UniProtKB-KW"/>
</dbReference>
<reference evidence="11 12" key="1">
    <citation type="submission" date="2024-05" db="EMBL/GenBank/DDBJ databases">
        <title>Genome sequence of Ponticoccus litoralis KCCM 90028.</title>
        <authorList>
            <person name="Kim J.M."/>
            <person name="Lee J.K."/>
            <person name="Choi B.J."/>
            <person name="Bayburt H."/>
            <person name="Baek J.H."/>
            <person name="Jeon C.O."/>
        </authorList>
    </citation>
    <scope>NUCLEOTIDE SEQUENCE [LARGE SCALE GENOMIC DNA]</scope>
    <source>
        <strain evidence="11 12">KCCM 90028</strain>
    </source>
</reference>
<dbReference type="EMBL" id="JBDNCH010000002">
    <property type="protein sequence ID" value="MEN9061254.1"/>
    <property type="molecule type" value="Genomic_DNA"/>
</dbReference>
<keyword evidence="2 8" id="KW-0808">Transferase</keyword>
<comment type="similarity">
    <text evidence="8">Belongs to the tRNA nucleotidyltransferase/poly(A) polymerase family.</text>
</comment>
<evidence type="ECO:0000256" key="6">
    <source>
        <dbReference type="ARBA" id="ARBA00022741"/>
    </source>
</evidence>
<keyword evidence="7" id="KW-0460">Magnesium</keyword>
<dbReference type="CDD" id="cd05398">
    <property type="entry name" value="NT_ClassII-CCAase"/>
    <property type="match status" value="1"/>
</dbReference>
<dbReference type="GO" id="GO:0000166">
    <property type="term" value="F:nucleotide binding"/>
    <property type="evidence" value="ECO:0007669"/>
    <property type="project" value="UniProtKB-KW"/>
</dbReference>
<sequence length="387" mass="40974">MTQVTGDWLTAPGTQAVMGMLEDAGYQAHAVGGCVRNALLGAPVADVDISTDARPETVIALAGAAGLKPVPTGIDHGTVTVVAGGEPFEVTTYRADVETDGRRAVVRFADTMAEDAVRRDFTMNALYADRRGTVVDPLGGLPDLRARHLRFIQDAAQRIREDYLRTLRYFRFHAWYGDPAQGMDAEALAAIAYNLDGLDRLSAERVGAELLKLLAAPDPVQAVAVMAQTGVLPRILPGASPRALGPLLMAEEALGLAPDPLRRLAATGFADGAALRLSKPDQKRLTLLRELTEGTAGLPEVAWRHGAETASDTAALRAAMLEQPVDPAALPDLAAAAQARFPVTAQDLMPALSGKALGDRLRALEAQWIASGFALDREDLLTAPPEA</sequence>
<dbReference type="SUPFAM" id="SSF81301">
    <property type="entry name" value="Nucleotidyltransferase"/>
    <property type="match status" value="1"/>
</dbReference>
<dbReference type="InterPro" id="IPR043519">
    <property type="entry name" value="NT_sf"/>
</dbReference>
<dbReference type="AlphaFoldDB" id="A0AAW9S8W9"/>
<dbReference type="Pfam" id="PF12627">
    <property type="entry name" value="PolyA_pol_RNAbd"/>
    <property type="match status" value="1"/>
</dbReference>
<dbReference type="RefSeq" id="WP_347166343.1">
    <property type="nucleotide sequence ID" value="NZ_JBDNCH010000002.1"/>
</dbReference>
<keyword evidence="5" id="KW-0479">Metal-binding</keyword>
<organism evidence="11 12">
    <name type="scientific">Ponticoccus litoralis</name>
    <dbReference type="NCBI Taxonomy" id="422297"/>
    <lineage>
        <taxon>Bacteria</taxon>
        <taxon>Pseudomonadati</taxon>
        <taxon>Pseudomonadota</taxon>
        <taxon>Alphaproteobacteria</taxon>
        <taxon>Rhodobacterales</taxon>
        <taxon>Roseobacteraceae</taxon>
        <taxon>Ponticoccus</taxon>
    </lineage>
</organism>
<name>A0AAW9S8W9_9RHOB</name>
<dbReference type="SUPFAM" id="SSF81891">
    <property type="entry name" value="Poly A polymerase C-terminal region-like"/>
    <property type="match status" value="1"/>
</dbReference>
<evidence type="ECO:0000256" key="3">
    <source>
        <dbReference type="ARBA" id="ARBA00022694"/>
    </source>
</evidence>
<keyword evidence="4" id="KW-0548">Nucleotidyltransferase</keyword>
<evidence type="ECO:0000256" key="7">
    <source>
        <dbReference type="ARBA" id="ARBA00022842"/>
    </source>
</evidence>
<dbReference type="GO" id="GO:0008033">
    <property type="term" value="P:tRNA processing"/>
    <property type="evidence" value="ECO:0007669"/>
    <property type="project" value="UniProtKB-KW"/>
</dbReference>
<keyword evidence="6" id="KW-0547">Nucleotide-binding</keyword>